<name>A0ABW5KMH7_9SPHI</name>
<comment type="function">
    <text evidence="4">Catalyzes two steps in the biosynthesis of coenzyme A. In the first step cysteine is conjugated to 4'-phosphopantothenate to form 4-phosphopantothenoylcysteine, in the latter compound is decarboxylated to form 4'-phosphopantotheine.</text>
</comment>
<proteinExistence type="inferred from homology"/>
<comment type="catalytic activity">
    <reaction evidence="3 4">
        <text>N-[(R)-4-phosphopantothenoyl]-L-cysteine + H(+) = (R)-4'-phosphopantetheine + CO2</text>
        <dbReference type="Rhea" id="RHEA:16793"/>
        <dbReference type="ChEBI" id="CHEBI:15378"/>
        <dbReference type="ChEBI" id="CHEBI:16526"/>
        <dbReference type="ChEBI" id="CHEBI:59458"/>
        <dbReference type="ChEBI" id="CHEBI:61723"/>
        <dbReference type="EC" id="4.1.1.36"/>
    </reaction>
</comment>
<comment type="similarity">
    <text evidence="3 4">In the C-terminal section; belongs to the PPC synthetase family.</text>
</comment>
<dbReference type="EC" id="4.1.1.36" evidence="3"/>
<dbReference type="Gene3D" id="3.40.50.1950">
    <property type="entry name" value="Flavin prenyltransferase-like"/>
    <property type="match status" value="1"/>
</dbReference>
<evidence type="ECO:0000259" key="5">
    <source>
        <dbReference type="Pfam" id="PF02441"/>
    </source>
</evidence>
<organism evidence="7 8">
    <name type="scientific">Sphingobacterium suaedae</name>
    <dbReference type="NCBI Taxonomy" id="1686402"/>
    <lineage>
        <taxon>Bacteria</taxon>
        <taxon>Pseudomonadati</taxon>
        <taxon>Bacteroidota</taxon>
        <taxon>Sphingobacteriia</taxon>
        <taxon>Sphingobacteriales</taxon>
        <taxon>Sphingobacteriaceae</taxon>
        <taxon>Sphingobacterium</taxon>
    </lineage>
</organism>
<evidence type="ECO:0000313" key="8">
    <source>
        <dbReference type="Proteomes" id="UP001597545"/>
    </source>
</evidence>
<keyword evidence="1 3" id="KW-0210">Decarboxylase</keyword>
<dbReference type="PANTHER" id="PTHR14359:SF6">
    <property type="entry name" value="PHOSPHOPANTOTHENOYLCYSTEINE DECARBOXYLASE"/>
    <property type="match status" value="1"/>
</dbReference>
<feature type="binding site" evidence="3">
    <location>
        <position position="338"/>
    </location>
    <ligand>
        <name>CTP</name>
        <dbReference type="ChEBI" id="CHEBI:37563"/>
    </ligand>
</feature>
<evidence type="ECO:0000256" key="1">
    <source>
        <dbReference type="ARBA" id="ARBA00022793"/>
    </source>
</evidence>
<comment type="catalytic activity">
    <reaction evidence="3 4">
        <text>(R)-4'-phosphopantothenate + L-cysteine + CTP = N-[(R)-4-phosphopantothenoyl]-L-cysteine + CMP + diphosphate + H(+)</text>
        <dbReference type="Rhea" id="RHEA:19397"/>
        <dbReference type="ChEBI" id="CHEBI:10986"/>
        <dbReference type="ChEBI" id="CHEBI:15378"/>
        <dbReference type="ChEBI" id="CHEBI:33019"/>
        <dbReference type="ChEBI" id="CHEBI:35235"/>
        <dbReference type="ChEBI" id="CHEBI:37563"/>
        <dbReference type="ChEBI" id="CHEBI:59458"/>
        <dbReference type="ChEBI" id="CHEBI:60377"/>
        <dbReference type="EC" id="6.3.2.5"/>
    </reaction>
</comment>
<comment type="similarity">
    <text evidence="3 4">In the N-terminal section; belongs to the HFCD (homo-oligomeric flavin containing Cys decarboxylase) superfamily.</text>
</comment>
<reference evidence="8" key="1">
    <citation type="journal article" date="2019" name="Int. J. Syst. Evol. Microbiol.">
        <title>The Global Catalogue of Microorganisms (GCM) 10K type strain sequencing project: providing services to taxonomists for standard genome sequencing and annotation.</title>
        <authorList>
            <consortium name="The Broad Institute Genomics Platform"/>
            <consortium name="The Broad Institute Genome Sequencing Center for Infectious Disease"/>
            <person name="Wu L."/>
            <person name="Ma J."/>
        </authorList>
    </citation>
    <scope>NUCLEOTIDE SEQUENCE [LARGE SCALE GENOMIC DNA]</scope>
    <source>
        <strain evidence="8">KCTC 42662</strain>
    </source>
</reference>
<dbReference type="Proteomes" id="UP001597545">
    <property type="component" value="Unassembled WGS sequence"/>
</dbReference>
<comment type="function">
    <text evidence="3">Catalyzes two sequential steps in the biosynthesis of coenzyme A. In the first step cysteine is conjugated to 4'-phosphopantothenate to form 4-phosphopantothenoylcysteine. In the second step the latter compound is decarboxylated to form 4'-phosphopantotheine.</text>
</comment>
<dbReference type="GO" id="GO:0004632">
    <property type="term" value="F:phosphopantothenate--cysteine ligase activity"/>
    <property type="evidence" value="ECO:0007669"/>
    <property type="project" value="UniProtKB-EC"/>
</dbReference>
<dbReference type="EMBL" id="JBHULR010000021">
    <property type="protein sequence ID" value="MFD2550181.1"/>
    <property type="molecule type" value="Genomic_DNA"/>
</dbReference>
<gene>
    <name evidence="3 7" type="primary">coaBC</name>
    <name evidence="7" type="ORF">ACFSR5_21225</name>
</gene>
<evidence type="ECO:0000313" key="7">
    <source>
        <dbReference type="EMBL" id="MFD2550181.1"/>
    </source>
</evidence>
<comment type="pathway">
    <text evidence="3 4">Cofactor biosynthesis; coenzyme A biosynthesis; CoA from (R)-pantothenate: step 3/5.</text>
</comment>
<keyword evidence="3" id="KW-0511">Multifunctional enzyme</keyword>
<dbReference type="InterPro" id="IPR035929">
    <property type="entry name" value="CoaB-like_sf"/>
</dbReference>
<sequence length="403" mass="43725">MSLRDKNIIIGICGSIAAYKIAHLTRLLVKERANVQVIMTPDATEFITPLTLATLSKNPVLSAYFDKESGVWNNHVELGLKADLLLIAPATATTISKMAHGIADNLLLATYLSAKCPVMFAPAMDLDMWLHPATQENINRLVAFGDRLIAPKNGELASGLVGEGRLTEPEEIVATLRDFFNGALPLRGKKALVSAGPTYEAIDPVRFIGNHSSGKMGFAIAETLQNLGAEVILISGPTHLPTPPGVYRTDVVSASDMLSACSKHFDQSDIIVMSAAVADYTPLEVSDQKIKKKDETFQIPLKKTTDILASLGKRKTNEQTLIGFALETNDELAHAKDKLIRKNLDYIVLNSMRDIGAGFAVDTNKVTVLERNGGITYFELKDKKAVAQDICQLVVSHQSTINS</sequence>
<dbReference type="NCBIfam" id="TIGR00521">
    <property type="entry name" value="coaBC_dfp"/>
    <property type="match status" value="1"/>
</dbReference>
<comment type="caution">
    <text evidence="3">Lacks conserved residue(s) required for the propagation of feature annotation.</text>
</comment>
<dbReference type="HAMAP" id="MF_02225">
    <property type="entry name" value="CoaBC"/>
    <property type="match status" value="1"/>
</dbReference>
<dbReference type="RefSeq" id="WP_380906589.1">
    <property type="nucleotide sequence ID" value="NZ_JBHUEG010000018.1"/>
</dbReference>
<keyword evidence="3 4" id="KW-0285">Flavoprotein</keyword>
<feature type="binding site" evidence="3">
    <location>
        <position position="289"/>
    </location>
    <ligand>
        <name>CTP</name>
        <dbReference type="ChEBI" id="CHEBI:37563"/>
    </ligand>
</feature>
<dbReference type="InterPro" id="IPR036551">
    <property type="entry name" value="Flavin_trans-like"/>
</dbReference>
<keyword evidence="2 3" id="KW-0456">Lyase</keyword>
<dbReference type="PANTHER" id="PTHR14359">
    <property type="entry name" value="HOMO-OLIGOMERIC FLAVIN CONTAINING CYS DECARBOXYLASE FAMILY"/>
    <property type="match status" value="1"/>
</dbReference>
<keyword evidence="3" id="KW-0460">Magnesium</keyword>
<evidence type="ECO:0000256" key="4">
    <source>
        <dbReference type="RuleBase" id="RU364078"/>
    </source>
</evidence>
<dbReference type="Gene3D" id="3.40.50.10300">
    <property type="entry name" value="CoaB-like"/>
    <property type="match status" value="1"/>
</dbReference>
<protein>
    <recommendedName>
        <fullName evidence="3">Coenzyme A biosynthesis bifunctional protein CoaBC</fullName>
    </recommendedName>
    <alternativeName>
        <fullName evidence="3">DNA/pantothenate metabolism flavoprotein</fullName>
    </alternativeName>
    <alternativeName>
        <fullName evidence="3">Phosphopantothenoylcysteine synthetase/decarboxylase</fullName>
        <shortName evidence="3">PPCS-PPCDC</shortName>
    </alternativeName>
    <domain>
        <recommendedName>
            <fullName evidence="3">Phosphopantothenoylcysteine decarboxylase</fullName>
            <shortName evidence="3">PPC decarboxylase</shortName>
            <shortName evidence="3">PPC-DC</shortName>
            <ecNumber evidence="3">4.1.1.36</ecNumber>
        </recommendedName>
        <alternativeName>
            <fullName evidence="3">CoaC</fullName>
        </alternativeName>
    </domain>
    <domain>
        <recommendedName>
            <fullName evidence="3">Phosphopantothenate--cysteine ligase</fullName>
            <ecNumber evidence="3">6.3.2.5</ecNumber>
        </recommendedName>
        <alternativeName>
            <fullName evidence="3">CoaB</fullName>
        </alternativeName>
        <alternativeName>
            <fullName evidence="3">Phosphopantothenoylcysteine synthetase</fullName>
            <shortName evidence="3">PPC synthetase</shortName>
            <shortName evidence="3">PPC-S</shortName>
        </alternativeName>
    </domain>
</protein>
<dbReference type="Pfam" id="PF04127">
    <property type="entry name" value="DFP"/>
    <property type="match status" value="1"/>
</dbReference>
<comment type="cofactor">
    <cofactor evidence="3">
        <name>Mg(2+)</name>
        <dbReference type="ChEBI" id="CHEBI:18420"/>
    </cofactor>
</comment>
<dbReference type="InterPro" id="IPR003382">
    <property type="entry name" value="Flavoprotein"/>
</dbReference>
<dbReference type="SUPFAM" id="SSF52507">
    <property type="entry name" value="Homo-oligomeric flavin-containing Cys decarboxylases, HFCD"/>
    <property type="match status" value="1"/>
</dbReference>
<dbReference type="InterPro" id="IPR007085">
    <property type="entry name" value="DNA/pantothenate-metab_flavo_C"/>
</dbReference>
<dbReference type="Pfam" id="PF02441">
    <property type="entry name" value="Flavoprotein"/>
    <property type="match status" value="1"/>
</dbReference>
<dbReference type="SUPFAM" id="SSF102645">
    <property type="entry name" value="CoaB-like"/>
    <property type="match status" value="1"/>
</dbReference>
<dbReference type="GO" id="GO:0004633">
    <property type="term" value="F:phosphopantothenoylcysteine decarboxylase activity"/>
    <property type="evidence" value="ECO:0007669"/>
    <property type="project" value="UniProtKB-EC"/>
</dbReference>
<dbReference type="EC" id="6.3.2.5" evidence="3"/>
<comment type="cofactor">
    <cofactor evidence="3">
        <name>FMN</name>
        <dbReference type="ChEBI" id="CHEBI:58210"/>
    </cofactor>
    <text evidence="3">Binds 1 FMN per subunit.</text>
</comment>
<feature type="domain" description="Flavoprotein" evidence="5">
    <location>
        <begin position="6"/>
        <end position="179"/>
    </location>
</feature>
<keyword evidence="3 4" id="KW-0436">Ligase</keyword>
<keyword evidence="8" id="KW-1185">Reference proteome</keyword>
<evidence type="ECO:0000256" key="3">
    <source>
        <dbReference type="HAMAP-Rule" id="MF_02225"/>
    </source>
</evidence>
<feature type="region of interest" description="Phosphopantothenate--cysteine ligase" evidence="3">
    <location>
        <begin position="191"/>
        <end position="403"/>
    </location>
</feature>
<feature type="binding site" evidence="3">
    <location>
        <position position="279"/>
    </location>
    <ligand>
        <name>CTP</name>
        <dbReference type="ChEBI" id="CHEBI:37563"/>
    </ligand>
</feature>
<dbReference type="InterPro" id="IPR005252">
    <property type="entry name" value="CoaBC"/>
</dbReference>
<keyword evidence="3 4" id="KW-0288">FMN</keyword>
<feature type="region of interest" description="Phosphopantothenoylcysteine decarboxylase" evidence="3">
    <location>
        <begin position="1"/>
        <end position="190"/>
    </location>
</feature>
<comment type="pathway">
    <text evidence="3 4">Cofactor biosynthesis; coenzyme A biosynthesis; CoA from (R)-pantothenate: step 2/5.</text>
</comment>
<comment type="caution">
    <text evidence="7">The sequence shown here is derived from an EMBL/GenBank/DDBJ whole genome shotgun (WGS) entry which is preliminary data.</text>
</comment>
<feature type="domain" description="DNA/pantothenate metabolism flavoprotein C-terminal" evidence="6">
    <location>
        <begin position="186"/>
        <end position="395"/>
    </location>
</feature>
<evidence type="ECO:0000256" key="2">
    <source>
        <dbReference type="ARBA" id="ARBA00023239"/>
    </source>
</evidence>
<accession>A0ABW5KMH7</accession>
<feature type="binding site" evidence="3">
    <location>
        <position position="342"/>
    </location>
    <ligand>
        <name>CTP</name>
        <dbReference type="ChEBI" id="CHEBI:37563"/>
    </ligand>
</feature>
<feature type="binding site" evidence="3">
    <location>
        <position position="324"/>
    </location>
    <ligand>
        <name>CTP</name>
        <dbReference type="ChEBI" id="CHEBI:37563"/>
    </ligand>
</feature>
<keyword evidence="3" id="KW-0479">Metal-binding</keyword>
<evidence type="ECO:0000259" key="6">
    <source>
        <dbReference type="Pfam" id="PF04127"/>
    </source>
</evidence>